<comment type="pathway">
    <text evidence="1">Amino-acid biosynthesis; L-isoleucine biosynthesis; 2-oxobutanoate from pyruvate: step 1/3.</text>
</comment>
<dbReference type="CDD" id="cd07941">
    <property type="entry name" value="DRE_TIM_LeuA3"/>
    <property type="match status" value="1"/>
</dbReference>
<accession>A0AAE3NVT7</accession>
<comment type="similarity">
    <text evidence="2 9">Belongs to the alpha-IPM synthase/homocitrate synthase family.</text>
</comment>
<evidence type="ECO:0000256" key="6">
    <source>
        <dbReference type="ARBA" id="ARBA00023304"/>
    </source>
</evidence>
<reference evidence="11" key="1">
    <citation type="submission" date="2023-03" db="EMBL/GenBank/DDBJ databases">
        <title>Stygiobacter electus gen. nov., sp. nov., facultatively anaerobic thermotolerant bacterium of the class Ignavibacteria from a well of Yessentuki mineral water deposit.</title>
        <authorList>
            <person name="Podosokorskaya O.A."/>
            <person name="Elcheninov A.G."/>
            <person name="Petrova N.F."/>
            <person name="Zavarzina D.G."/>
            <person name="Kublanov I.V."/>
            <person name="Merkel A.Y."/>
        </authorList>
    </citation>
    <scope>NUCLEOTIDE SEQUENCE</scope>
    <source>
        <strain evidence="11">09-Me</strain>
    </source>
</reference>
<organism evidence="11 12">
    <name type="scientific">Stygiobacter electus</name>
    <dbReference type="NCBI Taxonomy" id="3032292"/>
    <lineage>
        <taxon>Bacteria</taxon>
        <taxon>Pseudomonadati</taxon>
        <taxon>Ignavibacteriota</taxon>
        <taxon>Ignavibacteria</taxon>
        <taxon>Ignavibacteriales</taxon>
        <taxon>Melioribacteraceae</taxon>
        <taxon>Stygiobacter</taxon>
    </lineage>
</organism>
<dbReference type="SUPFAM" id="SSF110921">
    <property type="entry name" value="2-isopropylmalate synthase LeuA, allosteric (dimerisation) domain"/>
    <property type="match status" value="1"/>
</dbReference>
<evidence type="ECO:0000313" key="12">
    <source>
        <dbReference type="Proteomes" id="UP001221302"/>
    </source>
</evidence>
<dbReference type="Gene3D" id="3.20.20.70">
    <property type="entry name" value="Aldolase class I"/>
    <property type="match status" value="1"/>
</dbReference>
<gene>
    <name evidence="11" type="primary">cimA</name>
    <name evidence="11" type="ORF">P0M35_02385</name>
</gene>
<dbReference type="InterPro" id="IPR054691">
    <property type="entry name" value="LeuA/HCS_post-cat"/>
</dbReference>
<dbReference type="Pfam" id="PF00682">
    <property type="entry name" value="HMGL-like"/>
    <property type="match status" value="1"/>
</dbReference>
<dbReference type="Gene3D" id="1.10.238.260">
    <property type="match status" value="1"/>
</dbReference>
<dbReference type="PROSITE" id="PS50991">
    <property type="entry name" value="PYR_CT"/>
    <property type="match status" value="1"/>
</dbReference>
<dbReference type="NCBIfam" id="TIGR00977">
    <property type="entry name" value="citramal_synth"/>
    <property type="match status" value="1"/>
</dbReference>
<evidence type="ECO:0000256" key="3">
    <source>
        <dbReference type="ARBA" id="ARBA00022605"/>
    </source>
</evidence>
<dbReference type="GO" id="GO:0009098">
    <property type="term" value="P:L-leucine biosynthetic process"/>
    <property type="evidence" value="ECO:0007669"/>
    <property type="project" value="InterPro"/>
</dbReference>
<keyword evidence="6" id="KW-0100">Branched-chain amino acid biosynthesis</keyword>
<evidence type="ECO:0000259" key="10">
    <source>
        <dbReference type="PROSITE" id="PS50991"/>
    </source>
</evidence>
<dbReference type="GO" id="GO:0043714">
    <property type="term" value="F:(R)-citramalate synthase activity"/>
    <property type="evidence" value="ECO:0007669"/>
    <property type="project" value="UniProtKB-UniRule"/>
</dbReference>
<dbReference type="AlphaFoldDB" id="A0AAE3NVT7"/>
<dbReference type="EMBL" id="JARGDL010000002">
    <property type="protein sequence ID" value="MDF1610986.1"/>
    <property type="molecule type" value="Genomic_DNA"/>
</dbReference>
<keyword evidence="12" id="KW-1185">Reference proteome</keyword>
<protein>
    <recommendedName>
        <fullName evidence="8">Citramalate synthase</fullName>
        <ecNumber evidence="8">2.3.3.21</ecNumber>
    </recommendedName>
</protein>
<dbReference type="PROSITE" id="PS00815">
    <property type="entry name" value="AIPM_HOMOCIT_SYNTH_1"/>
    <property type="match status" value="1"/>
</dbReference>
<dbReference type="GO" id="GO:0003852">
    <property type="term" value="F:2-isopropylmalate synthase activity"/>
    <property type="evidence" value="ECO:0007669"/>
    <property type="project" value="InterPro"/>
</dbReference>
<evidence type="ECO:0000256" key="7">
    <source>
        <dbReference type="ARBA" id="ARBA00048263"/>
    </source>
</evidence>
<dbReference type="InterPro" id="IPR000891">
    <property type="entry name" value="PYR_CT"/>
</dbReference>
<dbReference type="SMART" id="SM00917">
    <property type="entry name" value="LeuA_dimer"/>
    <property type="match status" value="1"/>
</dbReference>
<dbReference type="SUPFAM" id="SSF51569">
    <property type="entry name" value="Aldolase"/>
    <property type="match status" value="1"/>
</dbReference>
<dbReference type="Proteomes" id="UP001221302">
    <property type="component" value="Unassembled WGS sequence"/>
</dbReference>
<keyword evidence="5 9" id="KW-0808">Transferase</keyword>
<keyword evidence="4" id="KW-0412">Isoleucine biosynthesis</keyword>
<evidence type="ECO:0000256" key="9">
    <source>
        <dbReference type="RuleBase" id="RU003523"/>
    </source>
</evidence>
<dbReference type="InterPro" id="IPR013709">
    <property type="entry name" value="2-isopropylmalate_synth_dimer"/>
</dbReference>
<dbReference type="PANTHER" id="PTHR43538">
    <property type="entry name" value="ALPHA-IPM SYNTHASE/HOMOCITRATE SYNTHASE"/>
    <property type="match status" value="1"/>
</dbReference>
<sequence length="528" mass="58871">MNKLVELFDTTLRDGTQGEGISLTVRDKIQICHKLDEFGIDIIEGGWPGSNPRDAEFFEAVKNEKFNHTKLCAFGSTARYPNKIEEDPNLQALLKAETPYVSIFGKTWKFHSEKSLGLTEDENAELIYNSISFLKSKGVIVIFDAEHFFDGFKDDEKFAMKMLKAAEKACAETIVLCDTNGGSLPSDIIYAIQKVKKEIKTPLGIHAHNDGDLAVANSLIAIENGAVHVQGTINGVGERCGNANLVSIIPNLLLKMNYKTKKEINLNTLTLLSHSISEMMNLNPNSRAPFVGKSAFAHKGGIHVSAVLKDSKMYEHINPKLVGNLQRVLVSDLSGQSNIKYKAKEFGVDIDETTEFSKKLVSKIKQLEFQGYQFDGAEASFELILMNEKNEFSPYFKTIDSKVYTFFDYEEHKQAEAVLKIEVNGEIEHTAAEGDGPVNALDNALRKALLRFYPELNETKLVDYKVRVLDEKEATAAKVRVLIESSDGKETWTTVGVSTNIIEASWQALCDGLNYKLYKLSKEKKLTA</sequence>
<dbReference type="PANTHER" id="PTHR43538:SF1">
    <property type="entry name" value="(R)-CITRAMALATE SYNTHASE"/>
    <property type="match status" value="1"/>
</dbReference>
<dbReference type="Pfam" id="PF22617">
    <property type="entry name" value="HCS_D2"/>
    <property type="match status" value="1"/>
</dbReference>
<dbReference type="InterPro" id="IPR036230">
    <property type="entry name" value="LeuA_allosteric_dom_sf"/>
</dbReference>
<comment type="caution">
    <text evidence="11">The sequence shown here is derived from an EMBL/GenBank/DDBJ whole genome shotgun (WGS) entry which is preliminary data.</text>
</comment>
<evidence type="ECO:0000256" key="8">
    <source>
        <dbReference type="NCBIfam" id="TIGR00977"/>
    </source>
</evidence>
<dbReference type="EC" id="2.3.3.21" evidence="8"/>
<keyword evidence="3" id="KW-0028">Amino-acid biosynthesis</keyword>
<dbReference type="RefSeq" id="WP_321534752.1">
    <property type="nucleotide sequence ID" value="NZ_JARGDL010000002.1"/>
</dbReference>
<comment type="catalytic activity">
    <reaction evidence="7">
        <text>pyruvate + acetyl-CoA + H2O = (3R)-citramalate + CoA + H(+)</text>
        <dbReference type="Rhea" id="RHEA:19045"/>
        <dbReference type="ChEBI" id="CHEBI:15361"/>
        <dbReference type="ChEBI" id="CHEBI:15377"/>
        <dbReference type="ChEBI" id="CHEBI:15378"/>
        <dbReference type="ChEBI" id="CHEBI:30934"/>
        <dbReference type="ChEBI" id="CHEBI:57287"/>
        <dbReference type="ChEBI" id="CHEBI:57288"/>
        <dbReference type="EC" id="2.3.3.21"/>
    </reaction>
</comment>
<evidence type="ECO:0000256" key="2">
    <source>
        <dbReference type="ARBA" id="ARBA00006154"/>
    </source>
</evidence>
<dbReference type="InterPro" id="IPR002034">
    <property type="entry name" value="AIPM/Hcit_synth_CS"/>
</dbReference>
<dbReference type="InterPro" id="IPR013785">
    <property type="entry name" value="Aldolase_TIM"/>
</dbReference>
<evidence type="ECO:0000256" key="5">
    <source>
        <dbReference type="ARBA" id="ARBA00022679"/>
    </source>
</evidence>
<dbReference type="InterPro" id="IPR005675">
    <property type="entry name" value="Citramal_synthase"/>
</dbReference>
<evidence type="ECO:0000256" key="4">
    <source>
        <dbReference type="ARBA" id="ARBA00022624"/>
    </source>
</evidence>
<dbReference type="GO" id="GO:0009097">
    <property type="term" value="P:isoleucine biosynthetic process"/>
    <property type="evidence" value="ECO:0007669"/>
    <property type="project" value="UniProtKB-UniRule"/>
</dbReference>
<evidence type="ECO:0000313" key="11">
    <source>
        <dbReference type="EMBL" id="MDF1610986.1"/>
    </source>
</evidence>
<feature type="domain" description="Pyruvate carboxyltransferase" evidence="10">
    <location>
        <begin position="5"/>
        <end position="270"/>
    </location>
</feature>
<name>A0AAE3NVT7_9BACT</name>
<dbReference type="Gene3D" id="3.30.160.270">
    <property type="match status" value="1"/>
</dbReference>
<evidence type="ECO:0000256" key="1">
    <source>
        <dbReference type="ARBA" id="ARBA00004743"/>
    </source>
</evidence>
<dbReference type="Pfam" id="PF08502">
    <property type="entry name" value="LeuA_dimer"/>
    <property type="match status" value="1"/>
</dbReference>
<proteinExistence type="inferred from homology"/>